<dbReference type="Gene3D" id="2.10.90.10">
    <property type="entry name" value="Cystine-knot cytokines"/>
    <property type="match status" value="1"/>
</dbReference>
<comment type="caution">
    <text evidence="6">The sequence shown here is derived from an EMBL/GenBank/DDBJ whole genome shotgun (WGS) entry which is preliminary data.</text>
</comment>
<dbReference type="GO" id="GO:0005125">
    <property type="term" value="F:cytokine activity"/>
    <property type="evidence" value="ECO:0007669"/>
    <property type="project" value="InterPro"/>
</dbReference>
<accession>A0A814EDF5</accession>
<organism evidence="6 7">
    <name type="scientific">Brachionus calyciflorus</name>
    <dbReference type="NCBI Taxonomy" id="104777"/>
    <lineage>
        <taxon>Eukaryota</taxon>
        <taxon>Metazoa</taxon>
        <taxon>Spiralia</taxon>
        <taxon>Gnathifera</taxon>
        <taxon>Rotifera</taxon>
        <taxon>Eurotatoria</taxon>
        <taxon>Monogononta</taxon>
        <taxon>Pseudotrocha</taxon>
        <taxon>Ploima</taxon>
        <taxon>Brachionidae</taxon>
        <taxon>Brachionus</taxon>
    </lineage>
</organism>
<feature type="signal peptide" evidence="5">
    <location>
        <begin position="1"/>
        <end position="19"/>
    </location>
</feature>
<protein>
    <recommendedName>
        <fullName evidence="8">Interleukin 17</fullName>
    </recommendedName>
</protein>
<dbReference type="Pfam" id="PF06083">
    <property type="entry name" value="IL17"/>
    <property type="match status" value="1"/>
</dbReference>
<evidence type="ECO:0000313" key="7">
    <source>
        <dbReference type="Proteomes" id="UP000663879"/>
    </source>
</evidence>
<reference evidence="6" key="1">
    <citation type="submission" date="2021-02" db="EMBL/GenBank/DDBJ databases">
        <authorList>
            <person name="Nowell W R."/>
        </authorList>
    </citation>
    <scope>NUCLEOTIDE SEQUENCE</scope>
    <source>
        <strain evidence="6">Ploen Becks lab</strain>
    </source>
</reference>
<dbReference type="Proteomes" id="UP000663879">
    <property type="component" value="Unassembled WGS sequence"/>
</dbReference>
<dbReference type="InterPro" id="IPR010345">
    <property type="entry name" value="IL-17_fam"/>
</dbReference>
<dbReference type="AlphaFoldDB" id="A0A814EDF5"/>
<dbReference type="EMBL" id="CAJNOC010003107">
    <property type="protein sequence ID" value="CAF0968013.1"/>
    <property type="molecule type" value="Genomic_DNA"/>
</dbReference>
<dbReference type="GO" id="GO:0005576">
    <property type="term" value="C:extracellular region"/>
    <property type="evidence" value="ECO:0007669"/>
    <property type="project" value="UniProtKB-SubCell"/>
</dbReference>
<evidence type="ECO:0000313" key="6">
    <source>
        <dbReference type="EMBL" id="CAF0968013.1"/>
    </source>
</evidence>
<gene>
    <name evidence="6" type="ORF">OXX778_LOCUS14768</name>
</gene>
<evidence type="ECO:0000256" key="2">
    <source>
        <dbReference type="ARBA" id="ARBA00007236"/>
    </source>
</evidence>
<feature type="chain" id="PRO_5032639517" description="Interleukin 17" evidence="5">
    <location>
        <begin position="20"/>
        <end position="198"/>
    </location>
</feature>
<proteinExistence type="inferred from homology"/>
<name>A0A814EDF5_9BILA</name>
<evidence type="ECO:0000256" key="5">
    <source>
        <dbReference type="SAM" id="SignalP"/>
    </source>
</evidence>
<evidence type="ECO:0008006" key="8">
    <source>
        <dbReference type="Google" id="ProtNLM"/>
    </source>
</evidence>
<dbReference type="InterPro" id="IPR029034">
    <property type="entry name" value="Cystine-knot_cytokine"/>
</dbReference>
<keyword evidence="7" id="KW-1185">Reference proteome</keyword>
<evidence type="ECO:0000256" key="3">
    <source>
        <dbReference type="ARBA" id="ARBA00022525"/>
    </source>
</evidence>
<evidence type="ECO:0000256" key="4">
    <source>
        <dbReference type="ARBA" id="ARBA00022729"/>
    </source>
</evidence>
<keyword evidence="4 5" id="KW-0732">Signal</keyword>
<sequence length="198" mass="23108">MERLLIMLQALFLIKILLAFDMNNKEYSKNCQDPEEPYLHQLLSSYISLFNMHEQNKLKNPEKVNTLDSDLQFIQKKATTYLVNKSQCNLQTRNSSIVNEASLCPWKTKQFYRKSLYPHVISQVQCTCNICMTLSKLENSIDQRWQYSGHYSCLPVLKKMPVLRRTNVCINGTYKWDLSVEHVGIACVCGVNYRLGHF</sequence>
<evidence type="ECO:0000256" key="1">
    <source>
        <dbReference type="ARBA" id="ARBA00004613"/>
    </source>
</evidence>
<comment type="similarity">
    <text evidence="2">Belongs to the IL-17 family.</text>
</comment>
<dbReference type="OrthoDB" id="10531951at2759"/>
<comment type="subcellular location">
    <subcellularLocation>
        <location evidence="1">Secreted</location>
    </subcellularLocation>
</comment>
<keyword evidence="3" id="KW-0964">Secreted</keyword>
<dbReference type="SUPFAM" id="SSF57501">
    <property type="entry name" value="Cystine-knot cytokines"/>
    <property type="match status" value="1"/>
</dbReference>